<comment type="pathway">
    <text evidence="1">Amino-acid biosynthesis; L-isoleucine biosynthesis; L-isoleucine from 2-oxobutanoate: step 4/4.</text>
</comment>
<evidence type="ECO:0000256" key="3">
    <source>
        <dbReference type="ARBA" id="ARBA00005072"/>
    </source>
</evidence>
<comment type="pathway">
    <text evidence="2">Amino-acid biosynthesis; L-valine biosynthesis; L-valine from pyruvate: step 4/4.</text>
</comment>
<dbReference type="EC" id="2.6.1.42" evidence="5"/>
<dbReference type="Gene3D" id="3.30.470.10">
    <property type="match status" value="1"/>
</dbReference>
<sequence length="281" mass="31859">MINYNGTIQPTDTKQLTFNNRGFKFGDALFETIRVIDGKVIFAEEHYLRLMASMRIMRMEIPMEYTLEFFESEILKLVEATGFKNKPLKIRFNVFRNDGGLYAPTTNDVTFYIQANLLTNPFYIMDDAPYEVDLYKDFYQAPGLLSSIKTNNKALQVVGSVYAKENDLHNCLILNTDKSVVEALNGNLFLVKGTTVKTPPLKDGCLNGIIRKQVLAILKKIEGYTIEETSISPFELQKADELFITNTVVGIQPITKYRKKTYTNSFSKGLLGKLNAVVRLG</sequence>
<dbReference type="PANTHER" id="PTHR42743:SF11">
    <property type="entry name" value="AMINODEOXYCHORISMATE LYASE"/>
    <property type="match status" value="1"/>
</dbReference>
<dbReference type="Pfam" id="PF01063">
    <property type="entry name" value="Aminotran_4"/>
    <property type="match status" value="1"/>
</dbReference>
<evidence type="ECO:0000256" key="7">
    <source>
        <dbReference type="ARBA" id="ARBA00048798"/>
    </source>
</evidence>
<dbReference type="Proteomes" id="UP001143543">
    <property type="component" value="Unassembled WGS sequence"/>
</dbReference>
<protein>
    <recommendedName>
        <fullName evidence="5">branched-chain-amino-acid transaminase</fullName>
        <ecNumber evidence="5">2.6.1.42</ecNumber>
    </recommendedName>
</protein>
<dbReference type="EMBL" id="BRVO01000002">
    <property type="protein sequence ID" value="GLB49286.1"/>
    <property type="molecule type" value="Genomic_DNA"/>
</dbReference>
<dbReference type="InterPro" id="IPR043132">
    <property type="entry name" value="BCAT-like_C"/>
</dbReference>
<dbReference type="InterPro" id="IPR036038">
    <property type="entry name" value="Aminotransferase-like"/>
</dbReference>
<comment type="catalytic activity">
    <reaction evidence="6">
        <text>L-valine + 2-oxoglutarate = 3-methyl-2-oxobutanoate + L-glutamate</text>
        <dbReference type="Rhea" id="RHEA:24813"/>
        <dbReference type="ChEBI" id="CHEBI:11851"/>
        <dbReference type="ChEBI" id="CHEBI:16810"/>
        <dbReference type="ChEBI" id="CHEBI:29985"/>
        <dbReference type="ChEBI" id="CHEBI:57762"/>
        <dbReference type="EC" id="2.6.1.42"/>
    </reaction>
</comment>
<dbReference type="GO" id="GO:0008483">
    <property type="term" value="F:transaminase activity"/>
    <property type="evidence" value="ECO:0007669"/>
    <property type="project" value="UniProtKB-KW"/>
</dbReference>
<evidence type="ECO:0000256" key="4">
    <source>
        <dbReference type="ARBA" id="ARBA00009320"/>
    </source>
</evidence>
<dbReference type="SUPFAM" id="SSF56752">
    <property type="entry name" value="D-aminoacid aminotransferase-like PLP-dependent enzymes"/>
    <property type="match status" value="1"/>
</dbReference>
<dbReference type="PANTHER" id="PTHR42743">
    <property type="entry name" value="AMINO-ACID AMINOTRANSFERASE"/>
    <property type="match status" value="1"/>
</dbReference>
<comment type="pathway">
    <text evidence="3">Amino-acid biosynthesis; L-leucine biosynthesis; L-leucine from 3-methyl-2-oxobutanoate: step 4/4.</text>
</comment>
<dbReference type="CDD" id="cd00449">
    <property type="entry name" value="PLPDE_IV"/>
    <property type="match status" value="1"/>
</dbReference>
<comment type="caution">
    <text evidence="9">The sequence shown here is derived from an EMBL/GenBank/DDBJ whole genome shotgun (WGS) entry which is preliminary data.</text>
</comment>
<comment type="catalytic activity">
    <reaction evidence="8">
        <text>L-leucine + 2-oxoglutarate = 4-methyl-2-oxopentanoate + L-glutamate</text>
        <dbReference type="Rhea" id="RHEA:18321"/>
        <dbReference type="ChEBI" id="CHEBI:16810"/>
        <dbReference type="ChEBI" id="CHEBI:17865"/>
        <dbReference type="ChEBI" id="CHEBI:29985"/>
        <dbReference type="ChEBI" id="CHEBI:57427"/>
        <dbReference type="EC" id="2.6.1.42"/>
    </reaction>
</comment>
<dbReference type="InterPro" id="IPR001544">
    <property type="entry name" value="Aminotrans_IV"/>
</dbReference>
<gene>
    <name evidence="9" type="ORF">Y10_16540</name>
</gene>
<dbReference type="InterPro" id="IPR043131">
    <property type="entry name" value="BCAT-like_N"/>
</dbReference>
<comment type="catalytic activity">
    <reaction evidence="7">
        <text>L-isoleucine + 2-oxoglutarate = (S)-3-methyl-2-oxopentanoate + L-glutamate</text>
        <dbReference type="Rhea" id="RHEA:24801"/>
        <dbReference type="ChEBI" id="CHEBI:16810"/>
        <dbReference type="ChEBI" id="CHEBI:29985"/>
        <dbReference type="ChEBI" id="CHEBI:35146"/>
        <dbReference type="ChEBI" id="CHEBI:58045"/>
        <dbReference type="EC" id="2.6.1.42"/>
    </reaction>
</comment>
<accession>A0ABQ5MJ02</accession>
<evidence type="ECO:0000256" key="2">
    <source>
        <dbReference type="ARBA" id="ARBA00004931"/>
    </source>
</evidence>
<evidence type="ECO:0000313" key="9">
    <source>
        <dbReference type="EMBL" id="GLB49286.1"/>
    </source>
</evidence>
<keyword evidence="9" id="KW-0808">Transferase</keyword>
<proteinExistence type="inferred from homology"/>
<evidence type="ECO:0000256" key="1">
    <source>
        <dbReference type="ARBA" id="ARBA00004824"/>
    </source>
</evidence>
<reference evidence="9" key="1">
    <citation type="submission" date="2022-07" db="EMBL/GenBank/DDBJ databases">
        <title>Taxonomy of Novel Oxalotrophic and Methylotrophic Bacteria.</title>
        <authorList>
            <person name="Sahin N."/>
            <person name="Tani A."/>
        </authorList>
    </citation>
    <scope>NUCLEOTIDE SEQUENCE</scope>
    <source>
        <strain evidence="9">Y10</strain>
    </source>
</reference>
<dbReference type="InterPro" id="IPR050571">
    <property type="entry name" value="Class-IV_PLP-Dep_Aminotrnsfr"/>
</dbReference>
<evidence type="ECO:0000256" key="5">
    <source>
        <dbReference type="ARBA" id="ARBA00013053"/>
    </source>
</evidence>
<evidence type="ECO:0000256" key="8">
    <source>
        <dbReference type="ARBA" id="ARBA00049229"/>
    </source>
</evidence>
<dbReference type="Gene3D" id="3.20.10.10">
    <property type="entry name" value="D-amino Acid Aminotransferase, subunit A, domain 2"/>
    <property type="match status" value="1"/>
</dbReference>
<name>A0ABQ5MJ02_9FLAO</name>
<keyword evidence="9" id="KW-0032">Aminotransferase</keyword>
<evidence type="ECO:0000313" key="10">
    <source>
        <dbReference type="Proteomes" id="UP001143543"/>
    </source>
</evidence>
<comment type="similarity">
    <text evidence="4">Belongs to the class-IV pyridoxal-phosphate-dependent aminotransferase family.</text>
</comment>
<organism evidence="9 10">
    <name type="scientific">Neptunitalea lumnitzerae</name>
    <dbReference type="NCBI Taxonomy" id="2965509"/>
    <lineage>
        <taxon>Bacteria</taxon>
        <taxon>Pseudomonadati</taxon>
        <taxon>Bacteroidota</taxon>
        <taxon>Flavobacteriia</taxon>
        <taxon>Flavobacteriales</taxon>
        <taxon>Flavobacteriaceae</taxon>
        <taxon>Neptunitalea</taxon>
    </lineage>
</organism>
<keyword evidence="10" id="KW-1185">Reference proteome</keyword>
<evidence type="ECO:0000256" key="6">
    <source>
        <dbReference type="ARBA" id="ARBA00048212"/>
    </source>
</evidence>
<dbReference type="RefSeq" id="WP_281764924.1">
    <property type="nucleotide sequence ID" value="NZ_BRVO01000002.1"/>
</dbReference>